<organism evidence="1">
    <name type="scientific">marine sediment metagenome</name>
    <dbReference type="NCBI Taxonomy" id="412755"/>
    <lineage>
        <taxon>unclassified sequences</taxon>
        <taxon>metagenomes</taxon>
        <taxon>ecological metagenomes</taxon>
    </lineage>
</organism>
<name>A0A0F9CPX2_9ZZZZ</name>
<accession>A0A0F9CPX2</accession>
<feature type="non-terminal residue" evidence="1">
    <location>
        <position position="1"/>
    </location>
</feature>
<dbReference type="AlphaFoldDB" id="A0A0F9CPX2"/>
<comment type="caution">
    <text evidence="1">The sequence shown here is derived from an EMBL/GenBank/DDBJ whole genome shotgun (WGS) entry which is preliminary data.</text>
</comment>
<evidence type="ECO:0000313" key="1">
    <source>
        <dbReference type="EMBL" id="KKL51408.1"/>
    </source>
</evidence>
<protein>
    <submittedName>
        <fullName evidence="1">Uncharacterized protein</fullName>
    </submittedName>
</protein>
<dbReference type="EMBL" id="LAZR01032262">
    <property type="protein sequence ID" value="KKL51408.1"/>
    <property type="molecule type" value="Genomic_DNA"/>
</dbReference>
<proteinExistence type="predicted"/>
<gene>
    <name evidence="1" type="ORF">LCGC14_2295770</name>
</gene>
<sequence length="99" mass="11328">SPFGCHPSNPLKTLHYNETFDEAGGWYCTVAPTVAELGEVLKHPNQDILSYHPKSLPDWTGSTWIMYRNGKVIIEGNTEANARAKMWLYFKKKVLEKIF</sequence>
<reference evidence="1" key="1">
    <citation type="journal article" date="2015" name="Nature">
        <title>Complex archaea that bridge the gap between prokaryotes and eukaryotes.</title>
        <authorList>
            <person name="Spang A."/>
            <person name="Saw J.H."/>
            <person name="Jorgensen S.L."/>
            <person name="Zaremba-Niedzwiedzka K."/>
            <person name="Martijn J."/>
            <person name="Lind A.E."/>
            <person name="van Eijk R."/>
            <person name="Schleper C."/>
            <person name="Guy L."/>
            <person name="Ettema T.J."/>
        </authorList>
    </citation>
    <scope>NUCLEOTIDE SEQUENCE</scope>
</reference>